<dbReference type="InterPro" id="IPR022398">
    <property type="entry name" value="Peptidase_S8_His-AS"/>
</dbReference>
<sequence length="360" mass="38852">MVNLPARKRIILFKLRFNRGEPAPPHRFLMDWMGATEIHPLPAVNGILCSLPPSISDEEIMATGGVAAVEKNFKIKLNSYEVVPFYHSWPEGNQYIPQGIRILEAPEFWPRTKGQGVRVAVMDTGIDGQHPDLLPNLKGGMNFIYPGKAFADDNGHGTHVAGIIAAADRGQGIVGMAPEAQLYAAKVLDQRGEGTVYHVISAIHWCVKNKINIVNMSFVLDSYSGALKEALRYAREQGLLVVAAANNELVGEASYPAVFEETVGVKSIGADPPMAGLNQDESGIDFAGPGNSVVSTYRWGTYACLTGNSMAGAYISGLAALLKADHPGKGVGKLYRRLKERLAVPHRVPTKKLQVQGLSG</sequence>
<reference evidence="8 9" key="2">
    <citation type="journal article" date="2012" name="Stand. Genomic Sci.">
        <title>Complete genome sequence of the sulfate-reducing firmicute Desulfotomaculum ruminis type strain (DL(T)).</title>
        <authorList>
            <person name="Spring S."/>
            <person name="Visser M."/>
            <person name="Lu M."/>
            <person name="Copeland A."/>
            <person name="Lapidus A."/>
            <person name="Lucas S."/>
            <person name="Cheng J.F."/>
            <person name="Han C."/>
            <person name="Tapia R."/>
            <person name="Goodwin L.A."/>
            <person name="Pitluck S."/>
            <person name="Ivanova N."/>
            <person name="Land M."/>
            <person name="Hauser L."/>
            <person name="Larimer F."/>
            <person name="Rohde M."/>
            <person name="Goker M."/>
            <person name="Detter J.C."/>
            <person name="Kyrpides N.C."/>
            <person name="Woyke T."/>
            <person name="Schaap P.J."/>
            <person name="Plugge C.M."/>
            <person name="Muyzer G."/>
            <person name="Kuever J."/>
            <person name="Pereira I.A."/>
            <person name="Parshina S.N."/>
            <person name="Bernier-Latmani R."/>
            <person name="Stams A.J."/>
            <person name="Klenk H.P."/>
        </authorList>
    </citation>
    <scope>NUCLEOTIDE SEQUENCE [LARGE SCALE GENOMIC DNA]</scope>
    <source>
        <strain evidence="9">ATCC 23193 / DSM 2154 / NCIB 8452 / DL</strain>
    </source>
</reference>
<dbReference type="PANTHER" id="PTHR43806:SF11">
    <property type="entry name" value="CEREVISIN-RELATED"/>
    <property type="match status" value="1"/>
</dbReference>
<feature type="active site" description="Charge relay system" evidence="6">
    <location>
        <position position="123"/>
    </location>
</feature>
<dbReference type="PANTHER" id="PTHR43806">
    <property type="entry name" value="PEPTIDASE S8"/>
    <property type="match status" value="1"/>
</dbReference>
<evidence type="ECO:0000259" key="7">
    <source>
        <dbReference type="Pfam" id="PF00082"/>
    </source>
</evidence>
<keyword evidence="4 6" id="KW-0378">Hydrolase</keyword>
<keyword evidence="2 6" id="KW-0645">Protease</keyword>
<evidence type="ECO:0000256" key="3">
    <source>
        <dbReference type="ARBA" id="ARBA00022723"/>
    </source>
</evidence>
<dbReference type="eggNOG" id="COG1404">
    <property type="taxonomic scope" value="Bacteria"/>
</dbReference>
<dbReference type="Pfam" id="PF00082">
    <property type="entry name" value="Peptidase_S8"/>
    <property type="match status" value="1"/>
</dbReference>
<evidence type="ECO:0000256" key="5">
    <source>
        <dbReference type="ARBA" id="ARBA00022825"/>
    </source>
</evidence>
<dbReference type="InterPro" id="IPR000209">
    <property type="entry name" value="Peptidase_S8/S53_dom"/>
</dbReference>
<dbReference type="InterPro" id="IPR015500">
    <property type="entry name" value="Peptidase_S8_subtilisin-rel"/>
</dbReference>
<dbReference type="PROSITE" id="PS51892">
    <property type="entry name" value="SUBTILASE"/>
    <property type="match status" value="1"/>
</dbReference>
<protein>
    <submittedName>
        <fullName evidence="8">Peptidase S8 and S53 subtilisin kexin sedolisin</fullName>
    </submittedName>
</protein>
<keyword evidence="9" id="KW-1185">Reference proteome</keyword>
<name>F6DMQ0_DESRL</name>
<dbReference type="EMBL" id="CP002780">
    <property type="protein sequence ID" value="AEG58458.1"/>
    <property type="molecule type" value="Genomic_DNA"/>
</dbReference>
<dbReference type="GO" id="GO:0004252">
    <property type="term" value="F:serine-type endopeptidase activity"/>
    <property type="evidence" value="ECO:0007669"/>
    <property type="project" value="UniProtKB-UniRule"/>
</dbReference>
<dbReference type="GO" id="GO:0046872">
    <property type="term" value="F:metal ion binding"/>
    <property type="evidence" value="ECO:0007669"/>
    <property type="project" value="UniProtKB-KW"/>
</dbReference>
<dbReference type="AlphaFoldDB" id="F6DMQ0"/>
<feature type="active site" description="Charge relay system" evidence="6">
    <location>
        <position position="309"/>
    </location>
</feature>
<dbReference type="InterPro" id="IPR050131">
    <property type="entry name" value="Peptidase_S8_subtilisin-like"/>
</dbReference>
<keyword evidence="5 6" id="KW-0720">Serine protease</keyword>
<dbReference type="HOGENOM" id="CLU_011263_15_0_9"/>
<keyword evidence="3" id="KW-0479">Metal-binding</keyword>
<evidence type="ECO:0000256" key="6">
    <source>
        <dbReference type="PROSITE-ProRule" id="PRU01240"/>
    </source>
</evidence>
<dbReference type="PROSITE" id="PS00137">
    <property type="entry name" value="SUBTILASE_HIS"/>
    <property type="match status" value="1"/>
</dbReference>
<dbReference type="CDD" id="cd07477">
    <property type="entry name" value="Peptidases_S8_Subtilisin_subset"/>
    <property type="match status" value="1"/>
</dbReference>
<dbReference type="GO" id="GO:0006508">
    <property type="term" value="P:proteolysis"/>
    <property type="evidence" value="ECO:0007669"/>
    <property type="project" value="UniProtKB-KW"/>
</dbReference>
<proteinExistence type="inferred from homology"/>
<accession>F6DMQ0</accession>
<evidence type="ECO:0000313" key="8">
    <source>
        <dbReference type="EMBL" id="AEG58458.1"/>
    </source>
</evidence>
<dbReference type="PRINTS" id="PR00723">
    <property type="entry name" value="SUBTILISIN"/>
</dbReference>
<feature type="domain" description="Peptidase S8/S53" evidence="7">
    <location>
        <begin position="114"/>
        <end position="328"/>
    </location>
</feature>
<dbReference type="Gene3D" id="3.40.50.200">
    <property type="entry name" value="Peptidase S8/S53 domain"/>
    <property type="match status" value="1"/>
</dbReference>
<dbReference type="OrthoDB" id="9798386at2"/>
<evidence type="ECO:0000313" key="9">
    <source>
        <dbReference type="Proteomes" id="UP000009234"/>
    </source>
</evidence>
<dbReference type="PROSITE" id="PS00136">
    <property type="entry name" value="SUBTILASE_ASP"/>
    <property type="match status" value="1"/>
</dbReference>
<dbReference type="Proteomes" id="UP000009234">
    <property type="component" value="Chromosome"/>
</dbReference>
<dbReference type="STRING" id="696281.Desru_0159"/>
<dbReference type="InterPro" id="IPR023827">
    <property type="entry name" value="Peptidase_S8_Asp-AS"/>
</dbReference>
<dbReference type="InterPro" id="IPR034202">
    <property type="entry name" value="Subtilisin_Carlsberg-like"/>
</dbReference>
<dbReference type="RefSeq" id="WP_013840240.1">
    <property type="nucleotide sequence ID" value="NC_015589.1"/>
</dbReference>
<gene>
    <name evidence="8" type="ordered locus">Desru_0159</name>
</gene>
<organism evidence="8 9">
    <name type="scientific">Desulforamulus ruminis (strain ATCC 23193 / DSM 2154 / NCIMB 8452 / DL)</name>
    <name type="common">Desulfotomaculum ruminis</name>
    <dbReference type="NCBI Taxonomy" id="696281"/>
    <lineage>
        <taxon>Bacteria</taxon>
        <taxon>Bacillati</taxon>
        <taxon>Bacillota</taxon>
        <taxon>Clostridia</taxon>
        <taxon>Eubacteriales</taxon>
        <taxon>Peptococcaceae</taxon>
        <taxon>Desulforamulus</taxon>
    </lineage>
</organism>
<feature type="active site" description="Charge relay system" evidence="6">
    <location>
        <position position="156"/>
    </location>
</feature>
<evidence type="ECO:0000256" key="1">
    <source>
        <dbReference type="ARBA" id="ARBA00011073"/>
    </source>
</evidence>
<evidence type="ECO:0000256" key="2">
    <source>
        <dbReference type="ARBA" id="ARBA00022670"/>
    </source>
</evidence>
<dbReference type="KEGG" id="dru:Desru_0159"/>
<evidence type="ECO:0000256" key="4">
    <source>
        <dbReference type="ARBA" id="ARBA00022801"/>
    </source>
</evidence>
<dbReference type="SUPFAM" id="SSF52743">
    <property type="entry name" value="Subtilisin-like"/>
    <property type="match status" value="1"/>
</dbReference>
<dbReference type="InterPro" id="IPR036852">
    <property type="entry name" value="Peptidase_S8/S53_dom_sf"/>
</dbReference>
<reference evidence="9" key="1">
    <citation type="submission" date="2011-05" db="EMBL/GenBank/DDBJ databases">
        <title>Complete sequence of Desulfotomaculum ruminis DSM 2154.</title>
        <authorList>
            <person name="Lucas S."/>
            <person name="Copeland A."/>
            <person name="Lapidus A."/>
            <person name="Cheng J.-F."/>
            <person name="Goodwin L."/>
            <person name="Pitluck S."/>
            <person name="Lu M."/>
            <person name="Detter J.C."/>
            <person name="Han C."/>
            <person name="Tapia R."/>
            <person name="Land M."/>
            <person name="Hauser L."/>
            <person name="Kyrpides N."/>
            <person name="Ivanova N."/>
            <person name="Mikhailova N."/>
            <person name="Pagani I."/>
            <person name="Stams A.J.M."/>
            <person name="Plugge C.M."/>
            <person name="Muyzer G."/>
            <person name="Kuever J."/>
            <person name="Parshina S.N."/>
            <person name="Ivanova A.E."/>
            <person name="Nazina T.N."/>
            <person name="Brambilla E."/>
            <person name="Spring S."/>
            <person name="Klenk H.-P."/>
            <person name="Woyke T."/>
        </authorList>
    </citation>
    <scope>NUCLEOTIDE SEQUENCE [LARGE SCALE GENOMIC DNA]</scope>
    <source>
        <strain evidence="9">ATCC 23193 / DSM 2154 / NCIB 8452 / DL</strain>
    </source>
</reference>
<comment type="similarity">
    <text evidence="1 6">Belongs to the peptidase S8 family.</text>
</comment>